<organism evidence="1 2">
    <name type="scientific">Pseudogemmobacter humi</name>
    <dbReference type="NCBI Taxonomy" id="2483812"/>
    <lineage>
        <taxon>Bacteria</taxon>
        <taxon>Pseudomonadati</taxon>
        <taxon>Pseudomonadota</taxon>
        <taxon>Alphaproteobacteria</taxon>
        <taxon>Rhodobacterales</taxon>
        <taxon>Paracoccaceae</taxon>
        <taxon>Pseudogemmobacter</taxon>
    </lineage>
</organism>
<dbReference type="AlphaFoldDB" id="A0A3P5WPL0"/>
<protein>
    <submittedName>
        <fullName evidence="1">Uncharacterized protein</fullName>
    </submittedName>
</protein>
<dbReference type="RefSeq" id="WP_124085293.1">
    <property type="nucleotide sequence ID" value="NZ_UXAW01000046.1"/>
</dbReference>
<keyword evidence="2" id="KW-1185">Reference proteome</keyword>
<name>A0A3P5WPL0_9RHOB</name>
<evidence type="ECO:0000313" key="1">
    <source>
        <dbReference type="EMBL" id="VDC22922.1"/>
    </source>
</evidence>
<evidence type="ECO:0000313" key="2">
    <source>
        <dbReference type="Proteomes" id="UP000277498"/>
    </source>
</evidence>
<dbReference type="EMBL" id="UXAW01000046">
    <property type="protein sequence ID" value="VDC22922.1"/>
    <property type="molecule type" value="Genomic_DNA"/>
</dbReference>
<sequence>MIDRLMRTAAWRSDFDWQLAILQEVLGARRPAEELTNAYVARMLQVSESGVTQRRNGSTPLRTGDASKIIAGYELGAHDLDHRLFSITDPETFLETLKRHGVGEYEQNPRRRMLQVLNARAADEGLSVALRRARNDRGVGFATDPQPVPGILHSGEPVEIVVQAAVGRHVAILQYMVDMVHAIEVLSPSDGIPIIEVSDRLFRLPGPGTGALKIRGPSGRYRMMLVEADADTVTLFGGASNARNDTDRLDVEISGPGRMTDESARDVVQRIDALPLGDIRTATTDFIVI</sequence>
<dbReference type="OrthoDB" id="7879738at2"/>
<dbReference type="Proteomes" id="UP000277498">
    <property type="component" value="Unassembled WGS sequence"/>
</dbReference>
<accession>A0A3P5WPL0</accession>
<proteinExistence type="predicted"/>
<reference evidence="1 2" key="1">
    <citation type="submission" date="2018-11" db="EMBL/GenBank/DDBJ databases">
        <authorList>
            <person name="Criscuolo A."/>
        </authorList>
    </citation>
    <scope>NUCLEOTIDE SEQUENCE [LARGE SCALE GENOMIC DNA]</scope>
    <source>
        <strain evidence="1">ACIP111625</strain>
    </source>
</reference>
<gene>
    <name evidence="1" type="ORF">XINFAN_00864</name>
</gene>